<evidence type="ECO:0000256" key="1">
    <source>
        <dbReference type="ARBA" id="ARBA00006432"/>
    </source>
</evidence>
<evidence type="ECO:0000313" key="6">
    <source>
        <dbReference type="Proteomes" id="UP001158576"/>
    </source>
</evidence>
<dbReference type="InterPro" id="IPR020845">
    <property type="entry name" value="AMP-binding_CS"/>
</dbReference>
<dbReference type="SUPFAM" id="SSF56801">
    <property type="entry name" value="Acetyl-CoA synthetase-like"/>
    <property type="match status" value="1"/>
</dbReference>
<dbReference type="PANTHER" id="PTHR43201">
    <property type="entry name" value="ACYL-COA SYNTHETASE"/>
    <property type="match status" value="1"/>
</dbReference>
<dbReference type="Pfam" id="PF00501">
    <property type="entry name" value="AMP-binding"/>
    <property type="match status" value="1"/>
</dbReference>
<dbReference type="PANTHER" id="PTHR43201:SF8">
    <property type="entry name" value="ACYL-COA SYNTHETASE FAMILY MEMBER 3"/>
    <property type="match status" value="1"/>
</dbReference>
<dbReference type="InterPro" id="IPR045851">
    <property type="entry name" value="AMP-bd_C_sf"/>
</dbReference>
<dbReference type="EMBL" id="OU015568">
    <property type="protein sequence ID" value="CAG5080239.1"/>
    <property type="molecule type" value="Genomic_DNA"/>
</dbReference>
<comment type="similarity">
    <text evidence="1">Belongs to the ATP-dependent AMP-binding enzyme family.</text>
</comment>
<evidence type="ECO:0000259" key="4">
    <source>
        <dbReference type="Pfam" id="PF13193"/>
    </source>
</evidence>
<dbReference type="Gene3D" id="3.30.300.30">
    <property type="match status" value="1"/>
</dbReference>
<accession>A0ABN7RLZ4</accession>
<sequence length="472" mass="52942">MKRFTKSHCIWRADYRNAGLRSGDRFAFMATPGIEYISCLWAAWSVNAIAVPLSLKSPVPEIEYVLQDASPSVLFASDPFHSILSAANQNHSIDFTTPKSDFVPVVHSPEHTDPALMIYTSGTTGRPKGALHTCGSLSAQVATLVSDWKYTESDCFIHCLPLHHVHGLVNCLVAPTSVGASLRMHEKFNPADVLDDLMKKDEPRANILMAVPTVYVKLMEEAVKKGVDKLDLDHMRMVVSGSAAMPKPVNNRWKNLTDRDLLERYGMTEFGMGLSQPLYTSSREGVGLPMKRKKTGVQARIRSDETDQIISQEDGREVQGQLEIKSAGLFREYWNLPEKTDEEFTEDGWFKTGDQVKFDGENFHILGRASVDIIKSGGNKISALEIERVMLEHNDIKEIACFAIPDEFFGEKIAAVIVSRSKINEEKLKSWCKENLAPYKIPRVFVEVDEIEKNAMGKINKKTLKKIHFPDV</sequence>
<evidence type="ECO:0000256" key="2">
    <source>
        <dbReference type="ARBA" id="ARBA00023098"/>
    </source>
</evidence>
<dbReference type="Proteomes" id="UP001158576">
    <property type="component" value="Chromosome PAR"/>
</dbReference>
<feature type="domain" description="AMP-dependent synthetase/ligase" evidence="3">
    <location>
        <begin position="17"/>
        <end position="334"/>
    </location>
</feature>
<dbReference type="Gene3D" id="3.40.50.12780">
    <property type="entry name" value="N-terminal domain of ligase-like"/>
    <property type="match status" value="1"/>
</dbReference>
<dbReference type="InterPro" id="IPR042099">
    <property type="entry name" value="ANL_N_sf"/>
</dbReference>
<protein>
    <submittedName>
        <fullName evidence="5">Oidioi.mRNA.OKI2018_I69.PAR.g9515.t1.cds</fullName>
    </submittedName>
</protein>
<gene>
    <name evidence="5" type="ORF">OKIOD_LOCUS1073</name>
</gene>
<proteinExistence type="inferred from homology"/>
<name>A0ABN7RLZ4_OIKDI</name>
<keyword evidence="6" id="KW-1185">Reference proteome</keyword>
<evidence type="ECO:0000313" key="5">
    <source>
        <dbReference type="EMBL" id="CAG5080239.1"/>
    </source>
</evidence>
<dbReference type="InterPro" id="IPR000873">
    <property type="entry name" value="AMP-dep_synth/lig_dom"/>
</dbReference>
<dbReference type="CDD" id="cd05941">
    <property type="entry name" value="MCS"/>
    <property type="match status" value="1"/>
</dbReference>
<evidence type="ECO:0000259" key="3">
    <source>
        <dbReference type="Pfam" id="PF00501"/>
    </source>
</evidence>
<feature type="domain" description="AMP-binding enzyme C-terminal" evidence="4">
    <location>
        <begin position="385"/>
        <end position="458"/>
    </location>
</feature>
<dbReference type="Pfam" id="PF13193">
    <property type="entry name" value="AMP-binding_C"/>
    <property type="match status" value="1"/>
</dbReference>
<dbReference type="InterPro" id="IPR025110">
    <property type="entry name" value="AMP-bd_C"/>
</dbReference>
<keyword evidence="2" id="KW-0443">Lipid metabolism</keyword>
<organism evidence="5 6">
    <name type="scientific">Oikopleura dioica</name>
    <name type="common">Tunicate</name>
    <dbReference type="NCBI Taxonomy" id="34765"/>
    <lineage>
        <taxon>Eukaryota</taxon>
        <taxon>Metazoa</taxon>
        <taxon>Chordata</taxon>
        <taxon>Tunicata</taxon>
        <taxon>Appendicularia</taxon>
        <taxon>Copelata</taxon>
        <taxon>Oikopleuridae</taxon>
        <taxon>Oikopleura</taxon>
    </lineage>
</organism>
<reference evidence="5 6" key="1">
    <citation type="submission" date="2021-04" db="EMBL/GenBank/DDBJ databases">
        <authorList>
            <person name="Bliznina A."/>
        </authorList>
    </citation>
    <scope>NUCLEOTIDE SEQUENCE [LARGE SCALE GENOMIC DNA]</scope>
</reference>
<dbReference type="PROSITE" id="PS00455">
    <property type="entry name" value="AMP_BINDING"/>
    <property type="match status" value="1"/>
</dbReference>